<dbReference type="InterPro" id="IPR051532">
    <property type="entry name" value="Ester_Hydrolysis_Enzymes"/>
</dbReference>
<name>A0AAX3N5P7_9BACL</name>
<proteinExistence type="predicted"/>
<dbReference type="AlphaFoldDB" id="A0AAX3N5P7"/>
<dbReference type="Proteomes" id="UP001220962">
    <property type="component" value="Chromosome"/>
</dbReference>
<dbReference type="CDD" id="cd01834">
    <property type="entry name" value="SGNH_hydrolase_like_2"/>
    <property type="match status" value="1"/>
</dbReference>
<accession>A0AAX3N5P7</accession>
<evidence type="ECO:0000259" key="1">
    <source>
        <dbReference type="Pfam" id="PF13472"/>
    </source>
</evidence>
<evidence type="ECO:0000313" key="2">
    <source>
        <dbReference type="EMBL" id="WDH84917.1"/>
    </source>
</evidence>
<dbReference type="PANTHER" id="PTHR30383">
    <property type="entry name" value="THIOESTERASE 1/PROTEASE 1/LYSOPHOSPHOLIPASE L1"/>
    <property type="match status" value="1"/>
</dbReference>
<keyword evidence="2" id="KW-0378">Hydrolase</keyword>
<protein>
    <submittedName>
        <fullName evidence="2">SGNH/GDSL hydrolase family protein</fullName>
    </submittedName>
</protein>
<dbReference type="Pfam" id="PF13472">
    <property type="entry name" value="Lipase_GDSL_2"/>
    <property type="match status" value="1"/>
</dbReference>
<dbReference type="PANTHER" id="PTHR30383:SF5">
    <property type="entry name" value="SGNH HYDROLASE-TYPE ESTERASE DOMAIN-CONTAINING PROTEIN"/>
    <property type="match status" value="1"/>
</dbReference>
<feature type="domain" description="SGNH hydrolase-type esterase" evidence="1">
    <location>
        <begin position="12"/>
        <end position="201"/>
    </location>
</feature>
<dbReference type="InterPro" id="IPR013830">
    <property type="entry name" value="SGNH_hydro"/>
</dbReference>
<dbReference type="EMBL" id="CP118101">
    <property type="protein sequence ID" value="WDH84917.1"/>
    <property type="molecule type" value="Genomic_DNA"/>
</dbReference>
<reference evidence="2 5" key="1">
    <citation type="submission" date="2023-02" db="EMBL/GenBank/DDBJ databases">
        <title>Pathogen: clinical or host-associated sample.</title>
        <authorList>
            <person name="Hergert J."/>
            <person name="Casey R."/>
            <person name="Wagner J."/>
            <person name="Young E.L."/>
            <person name="Oakeson K.F."/>
        </authorList>
    </citation>
    <scope>NUCLEOTIDE SEQUENCE</scope>
    <source>
        <strain evidence="3 5">2022CK-00829</strain>
        <strain evidence="2">2022CK-00830</strain>
    </source>
</reference>
<organism evidence="2 4">
    <name type="scientific">Paenibacillus urinalis</name>
    <dbReference type="NCBI Taxonomy" id="521520"/>
    <lineage>
        <taxon>Bacteria</taxon>
        <taxon>Bacillati</taxon>
        <taxon>Bacillota</taxon>
        <taxon>Bacilli</taxon>
        <taxon>Bacillales</taxon>
        <taxon>Paenibacillaceae</taxon>
        <taxon>Paenibacillus</taxon>
    </lineage>
</organism>
<evidence type="ECO:0000313" key="4">
    <source>
        <dbReference type="Proteomes" id="UP001220962"/>
    </source>
</evidence>
<dbReference type="Gene3D" id="3.40.50.1110">
    <property type="entry name" value="SGNH hydrolase"/>
    <property type="match status" value="1"/>
</dbReference>
<dbReference type="InterPro" id="IPR036514">
    <property type="entry name" value="SGNH_hydro_sf"/>
</dbReference>
<dbReference type="GO" id="GO:0004622">
    <property type="term" value="F:phosphatidylcholine lysophospholipase activity"/>
    <property type="evidence" value="ECO:0007669"/>
    <property type="project" value="TreeGrafter"/>
</dbReference>
<keyword evidence="5" id="KW-1185">Reference proteome</keyword>
<evidence type="ECO:0000313" key="3">
    <source>
        <dbReference type="EMBL" id="WDI04601.1"/>
    </source>
</evidence>
<dbReference type="Proteomes" id="UP001221519">
    <property type="component" value="Chromosome"/>
</dbReference>
<dbReference type="SUPFAM" id="SSF52266">
    <property type="entry name" value="SGNH hydrolase"/>
    <property type="match status" value="1"/>
</dbReference>
<dbReference type="EMBL" id="CP118108">
    <property type="protein sequence ID" value="WDI04601.1"/>
    <property type="molecule type" value="Genomic_DNA"/>
</dbReference>
<evidence type="ECO:0000313" key="5">
    <source>
        <dbReference type="Proteomes" id="UP001221519"/>
    </source>
</evidence>
<gene>
    <name evidence="2" type="ORF">PUW23_12185</name>
    <name evidence="3" type="ORF">PUW25_11865</name>
</gene>
<sequence>MENKRRKILFQGDSITDGNWGRNLDPNHILGHGYVYIIAAQLGSQYAESQPYFMNRGVSGNRVSDVYARWNEDAISLQPDLISLLVGVNDAHSIISGSARGATDRYERIYRQLLDETCEVLPDTGIVLCEPFVMHSEATDKDWSEWSSKMDEYRSVVRHLAEDYNTLFVPLQETFNQAANRADTAYWVWDGIHPTTAGHQLIANEWLKVVQQSKYTIG</sequence>
<dbReference type="RefSeq" id="WP_047913860.1">
    <property type="nucleotide sequence ID" value="NZ_CP118101.1"/>
</dbReference>